<evidence type="ECO:0000256" key="1">
    <source>
        <dbReference type="SAM" id="MobiDB-lite"/>
    </source>
</evidence>
<keyword evidence="3" id="KW-1185">Reference proteome</keyword>
<evidence type="ECO:0000313" key="3">
    <source>
        <dbReference type="Proteomes" id="UP000735302"/>
    </source>
</evidence>
<evidence type="ECO:0000313" key="2">
    <source>
        <dbReference type="EMBL" id="GFO03711.1"/>
    </source>
</evidence>
<dbReference type="AlphaFoldDB" id="A0AAV4A622"/>
<feature type="region of interest" description="Disordered" evidence="1">
    <location>
        <begin position="1"/>
        <end position="21"/>
    </location>
</feature>
<comment type="caution">
    <text evidence="2">The sequence shown here is derived from an EMBL/GenBank/DDBJ whole genome shotgun (WGS) entry which is preliminary data.</text>
</comment>
<reference evidence="2 3" key="1">
    <citation type="journal article" date="2021" name="Elife">
        <title>Chloroplast acquisition without the gene transfer in kleptoplastic sea slugs, Plakobranchus ocellatus.</title>
        <authorList>
            <person name="Maeda T."/>
            <person name="Takahashi S."/>
            <person name="Yoshida T."/>
            <person name="Shimamura S."/>
            <person name="Takaki Y."/>
            <person name="Nagai Y."/>
            <person name="Toyoda A."/>
            <person name="Suzuki Y."/>
            <person name="Arimoto A."/>
            <person name="Ishii H."/>
            <person name="Satoh N."/>
            <person name="Nishiyama T."/>
            <person name="Hasebe M."/>
            <person name="Maruyama T."/>
            <person name="Minagawa J."/>
            <person name="Obokata J."/>
            <person name="Shigenobu S."/>
        </authorList>
    </citation>
    <scope>NUCLEOTIDE SEQUENCE [LARGE SCALE GENOMIC DNA]</scope>
</reference>
<name>A0AAV4A622_9GAST</name>
<proteinExistence type="predicted"/>
<feature type="region of interest" description="Disordered" evidence="1">
    <location>
        <begin position="76"/>
        <end position="126"/>
    </location>
</feature>
<dbReference type="EMBL" id="BLXT01003729">
    <property type="protein sequence ID" value="GFO03711.1"/>
    <property type="molecule type" value="Genomic_DNA"/>
</dbReference>
<gene>
    <name evidence="2" type="ORF">PoB_003021600</name>
</gene>
<sequence length="126" mass="13615">MVTTAAAVLSAPDKATHDQRSAQLRHSARVRWAAAPAEWDSNTDRAGFGERAVMDLRHYKRLIALVPVSGFETFGPRIDRTTFSPNAGASLSPSQPGKKSSQAGNSPHVSHMRTNKGVTKQGMMDD</sequence>
<feature type="compositionally biased region" description="Polar residues" evidence="1">
    <location>
        <begin position="81"/>
        <end position="108"/>
    </location>
</feature>
<dbReference type="Proteomes" id="UP000735302">
    <property type="component" value="Unassembled WGS sequence"/>
</dbReference>
<organism evidence="2 3">
    <name type="scientific">Plakobranchus ocellatus</name>
    <dbReference type="NCBI Taxonomy" id="259542"/>
    <lineage>
        <taxon>Eukaryota</taxon>
        <taxon>Metazoa</taxon>
        <taxon>Spiralia</taxon>
        <taxon>Lophotrochozoa</taxon>
        <taxon>Mollusca</taxon>
        <taxon>Gastropoda</taxon>
        <taxon>Heterobranchia</taxon>
        <taxon>Euthyneura</taxon>
        <taxon>Panpulmonata</taxon>
        <taxon>Sacoglossa</taxon>
        <taxon>Placobranchoidea</taxon>
        <taxon>Plakobranchidae</taxon>
        <taxon>Plakobranchus</taxon>
    </lineage>
</organism>
<protein>
    <submittedName>
        <fullName evidence="2">Uncharacterized protein</fullName>
    </submittedName>
</protein>
<accession>A0AAV4A622</accession>